<dbReference type="AlphaFoldDB" id="A0A1G8ED15"/>
<gene>
    <name evidence="2" type="ORF">SAMN05421505_12039</name>
</gene>
<sequence length="89" mass="9997">MERGLLKRLRLGFAGPRQGRPPDQPSGHTCGEPEPLPYPPHYATMQHRGGYRLAPAWSPWRGLFDASDVGQLVERGEHRFGVCHVEDLP</sequence>
<dbReference type="Proteomes" id="UP000198923">
    <property type="component" value="Unassembled WGS sequence"/>
</dbReference>
<reference evidence="2 3" key="1">
    <citation type="submission" date="2016-10" db="EMBL/GenBank/DDBJ databases">
        <authorList>
            <person name="de Groot N.N."/>
        </authorList>
    </citation>
    <scope>NUCLEOTIDE SEQUENCE [LARGE SCALE GENOMIC DNA]</scope>
    <source>
        <strain evidence="2 3">CPCC 201354</strain>
    </source>
</reference>
<keyword evidence="3" id="KW-1185">Reference proteome</keyword>
<organism evidence="2 3">
    <name type="scientific">Sinosporangium album</name>
    <dbReference type="NCBI Taxonomy" id="504805"/>
    <lineage>
        <taxon>Bacteria</taxon>
        <taxon>Bacillati</taxon>
        <taxon>Actinomycetota</taxon>
        <taxon>Actinomycetes</taxon>
        <taxon>Streptosporangiales</taxon>
        <taxon>Streptosporangiaceae</taxon>
        <taxon>Sinosporangium</taxon>
    </lineage>
</organism>
<proteinExistence type="predicted"/>
<evidence type="ECO:0000313" key="3">
    <source>
        <dbReference type="Proteomes" id="UP000198923"/>
    </source>
</evidence>
<name>A0A1G8ED15_9ACTN</name>
<feature type="region of interest" description="Disordered" evidence="1">
    <location>
        <begin position="10"/>
        <end position="36"/>
    </location>
</feature>
<evidence type="ECO:0000313" key="2">
    <source>
        <dbReference type="EMBL" id="SDH67599.1"/>
    </source>
</evidence>
<accession>A0A1G8ED15</accession>
<dbReference type="EMBL" id="FNCN01000020">
    <property type="protein sequence ID" value="SDH67599.1"/>
    <property type="molecule type" value="Genomic_DNA"/>
</dbReference>
<protein>
    <submittedName>
        <fullName evidence="2">Uncharacterized protein</fullName>
    </submittedName>
</protein>
<evidence type="ECO:0000256" key="1">
    <source>
        <dbReference type="SAM" id="MobiDB-lite"/>
    </source>
</evidence>